<comment type="caution">
    <text evidence="5">The sequence shown here is derived from an EMBL/GenBank/DDBJ whole genome shotgun (WGS) entry which is preliminary data.</text>
</comment>
<evidence type="ECO:0000259" key="4">
    <source>
        <dbReference type="SMART" id="SM00563"/>
    </source>
</evidence>
<evidence type="ECO:0000256" key="3">
    <source>
        <dbReference type="SAM" id="MobiDB-lite"/>
    </source>
</evidence>
<name>A0A7Y7IH40_9MICC</name>
<dbReference type="InterPro" id="IPR002123">
    <property type="entry name" value="Plipid/glycerol_acylTrfase"/>
</dbReference>
<dbReference type="Pfam" id="PF01553">
    <property type="entry name" value="Acyltransferase"/>
    <property type="match status" value="1"/>
</dbReference>
<organism evidence="5 6">
    <name type="scientific">Arthrobacter wenxiniae</name>
    <dbReference type="NCBI Taxonomy" id="2713570"/>
    <lineage>
        <taxon>Bacteria</taxon>
        <taxon>Bacillati</taxon>
        <taxon>Actinomycetota</taxon>
        <taxon>Actinomycetes</taxon>
        <taxon>Micrococcales</taxon>
        <taxon>Micrococcaceae</taxon>
        <taxon>Arthrobacter</taxon>
    </lineage>
</organism>
<dbReference type="PANTHER" id="PTHR10434:SF11">
    <property type="entry name" value="1-ACYL-SN-GLYCEROL-3-PHOSPHATE ACYLTRANSFERASE"/>
    <property type="match status" value="1"/>
</dbReference>
<dbReference type="CDD" id="cd07989">
    <property type="entry name" value="LPLAT_AGPAT-like"/>
    <property type="match status" value="1"/>
</dbReference>
<accession>A0A7Y7IH40</accession>
<gene>
    <name evidence="5" type="ORF">G6034_10610</name>
</gene>
<evidence type="ECO:0000313" key="6">
    <source>
        <dbReference type="Proteomes" id="UP000543556"/>
    </source>
</evidence>
<evidence type="ECO:0000256" key="2">
    <source>
        <dbReference type="ARBA" id="ARBA00023315"/>
    </source>
</evidence>
<dbReference type="SMART" id="SM00563">
    <property type="entry name" value="PlsC"/>
    <property type="match status" value="1"/>
</dbReference>
<dbReference type="RefSeq" id="WP_176635087.1">
    <property type="nucleotide sequence ID" value="NZ_JAAMFM010000014.1"/>
</dbReference>
<dbReference type="SUPFAM" id="SSF69593">
    <property type="entry name" value="Glycerol-3-phosphate (1)-acyltransferase"/>
    <property type="match status" value="1"/>
</dbReference>
<reference evidence="5 6" key="1">
    <citation type="submission" date="2020-02" db="EMBL/GenBank/DDBJ databases">
        <title>Genome sequence of strain AETb3-4.</title>
        <authorList>
            <person name="Gao J."/>
            <person name="Zhang X."/>
        </authorList>
    </citation>
    <scope>NUCLEOTIDE SEQUENCE [LARGE SCALE GENOMIC DNA]</scope>
    <source>
        <strain evidence="5 6">AETb3-4</strain>
    </source>
</reference>
<dbReference type="EMBL" id="JAAMFM010000014">
    <property type="protein sequence ID" value="NVM95358.1"/>
    <property type="molecule type" value="Genomic_DNA"/>
</dbReference>
<proteinExistence type="predicted"/>
<dbReference type="Proteomes" id="UP000543556">
    <property type="component" value="Unassembled WGS sequence"/>
</dbReference>
<feature type="domain" description="Phospholipid/glycerol acyltransferase" evidence="4">
    <location>
        <begin position="55"/>
        <end position="164"/>
    </location>
</feature>
<evidence type="ECO:0000256" key="1">
    <source>
        <dbReference type="ARBA" id="ARBA00022679"/>
    </source>
</evidence>
<dbReference type="GO" id="GO:0006654">
    <property type="term" value="P:phosphatidic acid biosynthetic process"/>
    <property type="evidence" value="ECO:0007669"/>
    <property type="project" value="TreeGrafter"/>
</dbReference>
<feature type="region of interest" description="Disordered" evidence="3">
    <location>
        <begin position="225"/>
        <end position="244"/>
    </location>
</feature>
<keyword evidence="6" id="KW-1185">Reference proteome</keyword>
<keyword evidence="2 5" id="KW-0012">Acyltransferase</keyword>
<keyword evidence="1 5" id="KW-0808">Transferase</keyword>
<dbReference type="AlphaFoldDB" id="A0A7Y7IH40"/>
<dbReference type="PANTHER" id="PTHR10434">
    <property type="entry name" value="1-ACYL-SN-GLYCEROL-3-PHOSPHATE ACYLTRANSFERASE"/>
    <property type="match status" value="1"/>
</dbReference>
<evidence type="ECO:0000313" key="5">
    <source>
        <dbReference type="EMBL" id="NVM95358.1"/>
    </source>
</evidence>
<sequence length="244" mass="26022">MKAVDADGGRPLRSVAAAPPRWKTWWSRPVGRVLDHVVYRTSVAGRENIPADGPVIFAANHLSFLDGPVMVGAASRYMHVIVAHEMFKGFLGWVLAASGQIPVDRAGDRRALQLAKEVLDRGGCVGILPEGTRGTGDAAHVNGGVAWLALNSGAAVVPVAILGTRVGREPRNTIPRPRRHLHVVFGEPLSIVRESGVSGRVSMDRATEKIQLRLAGHIHAAKAATGQDLPADDHPPSKHKGHQP</sequence>
<dbReference type="GO" id="GO:0003841">
    <property type="term" value="F:1-acylglycerol-3-phosphate O-acyltransferase activity"/>
    <property type="evidence" value="ECO:0007669"/>
    <property type="project" value="TreeGrafter"/>
</dbReference>
<dbReference type="GO" id="GO:0005886">
    <property type="term" value="C:plasma membrane"/>
    <property type="evidence" value="ECO:0007669"/>
    <property type="project" value="TreeGrafter"/>
</dbReference>
<protein>
    <submittedName>
        <fullName evidence="5">1-acyl-sn-glycerol-3-phosphate acyltransferase</fullName>
    </submittedName>
</protein>